<organism evidence="1 2">
    <name type="scientific">Caryophanon latum</name>
    <dbReference type="NCBI Taxonomy" id="33977"/>
    <lineage>
        <taxon>Bacteria</taxon>
        <taxon>Bacillati</taxon>
        <taxon>Bacillota</taxon>
        <taxon>Bacilli</taxon>
        <taxon>Bacillales</taxon>
        <taxon>Caryophanaceae</taxon>
        <taxon>Caryophanon</taxon>
    </lineage>
</organism>
<dbReference type="RefSeq" id="WP_066465734.1">
    <property type="nucleotide sequence ID" value="NZ_MATO01000056.1"/>
</dbReference>
<keyword evidence="2" id="KW-1185">Reference proteome</keyword>
<sequence>MKEKLQQLISNTHFEEASQLIKRLDFHVFEELLVEIAFDNEDVSNYLFVVYLLEQQELANYHDLAYLLMAQPLCHLEQAYFTAYKHAKKAVELTDGRDVLLLENVLFLHGVPDQVMSDEEEANVAQKIVRLEPSHQVANEWLKNYKRKS</sequence>
<dbReference type="OrthoDB" id="80293at2"/>
<dbReference type="Proteomes" id="UP000093482">
    <property type="component" value="Unassembled WGS sequence"/>
</dbReference>
<gene>
    <name evidence="1" type="ORF">A6K76_02425</name>
</gene>
<evidence type="ECO:0000313" key="1">
    <source>
        <dbReference type="EMBL" id="OCS87246.1"/>
    </source>
</evidence>
<protein>
    <submittedName>
        <fullName evidence="1">Uncharacterized protein</fullName>
    </submittedName>
</protein>
<accession>A0A1C0YJ91</accession>
<name>A0A1C0YJ91_9BACL</name>
<comment type="caution">
    <text evidence="1">The sequence shown here is derived from an EMBL/GenBank/DDBJ whole genome shotgun (WGS) entry which is preliminary data.</text>
</comment>
<evidence type="ECO:0000313" key="2">
    <source>
        <dbReference type="Proteomes" id="UP000093482"/>
    </source>
</evidence>
<proteinExistence type="predicted"/>
<dbReference type="AlphaFoldDB" id="A0A1C0YJ91"/>
<dbReference type="EMBL" id="MATO01000056">
    <property type="protein sequence ID" value="OCS87246.1"/>
    <property type="molecule type" value="Genomic_DNA"/>
</dbReference>
<reference evidence="1 2" key="1">
    <citation type="submission" date="2016-07" db="EMBL/GenBank/DDBJ databases">
        <title>Caryophanon latum genome sequencing.</title>
        <authorList>
            <person name="Verma A."/>
            <person name="Pal Y."/>
            <person name="Krishnamurthi S."/>
        </authorList>
    </citation>
    <scope>NUCLEOTIDE SEQUENCE [LARGE SCALE GENOMIC DNA]</scope>
    <source>
        <strain evidence="1 2">DSM 14151</strain>
    </source>
</reference>